<dbReference type="AlphaFoldDB" id="A0A0G0HT87"/>
<dbReference type="InterPro" id="IPR050696">
    <property type="entry name" value="FtsA/MreB"/>
</dbReference>
<dbReference type="Proteomes" id="UP000034603">
    <property type="component" value="Unassembled WGS sequence"/>
</dbReference>
<reference evidence="1 2" key="1">
    <citation type="journal article" date="2015" name="Nature">
        <title>rRNA introns, odd ribosomes, and small enigmatic genomes across a large radiation of phyla.</title>
        <authorList>
            <person name="Brown C.T."/>
            <person name="Hug L.A."/>
            <person name="Thomas B.C."/>
            <person name="Sharon I."/>
            <person name="Castelle C.J."/>
            <person name="Singh A."/>
            <person name="Wilkins M.J."/>
            <person name="Williams K.H."/>
            <person name="Banfield J.F."/>
        </authorList>
    </citation>
    <scope>NUCLEOTIDE SEQUENCE [LARGE SCALE GENOMIC DNA]</scope>
</reference>
<dbReference type="SUPFAM" id="SSF53067">
    <property type="entry name" value="Actin-like ATPase domain"/>
    <property type="match status" value="2"/>
</dbReference>
<dbReference type="EMBL" id="LBTR01000014">
    <property type="protein sequence ID" value="KKQ45497.1"/>
    <property type="molecule type" value="Genomic_DNA"/>
</dbReference>
<name>A0A0G0HT87_9BACT</name>
<dbReference type="PIRSF" id="PIRSF019169">
    <property type="entry name" value="PilM"/>
    <property type="match status" value="1"/>
</dbReference>
<dbReference type="InterPro" id="IPR005883">
    <property type="entry name" value="PilM"/>
</dbReference>
<sequence>MSVGVDIGSKSIKIVELVKDGKGWRLKASGVVGFKGLAPEYAKDEKDLSLVAEAIKKLYKEAKIGSKDVSISLPEHSVYTRTIKFPPLTDAEIASAVKWEAEQYIPIPLNEAILQHQIIERKENISPPHVSVLLVAVLREIVDKYAKVVDMAKLNLVSVETELMSIVRSLAIDEAPVMIVDLGARSTDIAIAKNGQLYFSRSLQTAGEAFTRAIVQNLGIDETQAEEYKKTYGMNKTQLEGKIKSALEPVFRMVADEMKKAISYYQSSEQGESPKSAILTGGSAAMPEVASVLTRLLGLEVVVGNPFSKVFVAPEAVNALAGYAPLYSVAVGLAMRG</sequence>
<accession>A0A0G0HT87</accession>
<dbReference type="Gene3D" id="3.30.1490.300">
    <property type="match status" value="1"/>
</dbReference>
<organism evidence="1 2">
    <name type="scientific">Candidatus Woesebacteria bacterium GW2011_GWA1_37_8</name>
    <dbReference type="NCBI Taxonomy" id="1618546"/>
    <lineage>
        <taxon>Bacteria</taxon>
        <taxon>Candidatus Woeseibacteriota</taxon>
    </lineage>
</organism>
<evidence type="ECO:0000313" key="1">
    <source>
        <dbReference type="EMBL" id="KKQ45497.1"/>
    </source>
</evidence>
<comment type="caution">
    <text evidence="1">The sequence shown here is derived from an EMBL/GenBank/DDBJ whole genome shotgun (WGS) entry which is preliminary data.</text>
</comment>
<dbReference type="PANTHER" id="PTHR32432">
    <property type="entry name" value="CELL DIVISION PROTEIN FTSA-RELATED"/>
    <property type="match status" value="1"/>
</dbReference>
<gene>
    <name evidence="1" type="ORF">US62_C0014G0001</name>
</gene>
<dbReference type="PANTHER" id="PTHR32432:SF3">
    <property type="entry name" value="ETHANOLAMINE UTILIZATION PROTEIN EUTJ"/>
    <property type="match status" value="1"/>
</dbReference>
<dbReference type="Gene3D" id="3.30.420.40">
    <property type="match status" value="2"/>
</dbReference>
<dbReference type="Pfam" id="PF11104">
    <property type="entry name" value="PilM_2"/>
    <property type="match status" value="1"/>
</dbReference>
<evidence type="ECO:0000313" key="2">
    <source>
        <dbReference type="Proteomes" id="UP000034603"/>
    </source>
</evidence>
<proteinExistence type="predicted"/>
<dbReference type="NCBIfam" id="TIGR01175">
    <property type="entry name" value="pilM"/>
    <property type="match status" value="1"/>
</dbReference>
<dbReference type="CDD" id="cd24049">
    <property type="entry name" value="ASKHA_NBD_PilM"/>
    <property type="match status" value="1"/>
</dbReference>
<protein>
    <submittedName>
        <fullName evidence="1">Type IV pilus biogenesis ATPase PilM</fullName>
    </submittedName>
</protein>
<dbReference type="InterPro" id="IPR043129">
    <property type="entry name" value="ATPase_NBD"/>
</dbReference>